<dbReference type="InterPro" id="IPR022896">
    <property type="entry name" value="TrioseP_Isoase_bac/euk"/>
</dbReference>
<accession>A0A6J4L0X7</accession>
<feature type="binding site" evidence="7">
    <location>
        <begin position="238"/>
        <end position="239"/>
    </location>
    <ligand>
        <name>substrate</name>
    </ligand>
</feature>
<dbReference type="CDD" id="cd00311">
    <property type="entry name" value="TIM"/>
    <property type="match status" value="1"/>
</dbReference>
<evidence type="ECO:0000256" key="2">
    <source>
        <dbReference type="ARBA" id="ARBA00007422"/>
    </source>
</evidence>
<feature type="binding site" evidence="7">
    <location>
        <position position="217"/>
    </location>
    <ligand>
        <name>substrate</name>
    </ligand>
</feature>
<dbReference type="InterPro" id="IPR000652">
    <property type="entry name" value="Triosephosphate_isomerase"/>
</dbReference>
<dbReference type="InterPro" id="IPR020861">
    <property type="entry name" value="Triosephosphate_isomerase_AS"/>
</dbReference>
<dbReference type="AlphaFoldDB" id="A0A6J4L0X7"/>
<comment type="similarity">
    <text evidence="2 7 8">Belongs to the triosephosphate isomerase family.</text>
</comment>
<dbReference type="SUPFAM" id="SSF51351">
    <property type="entry name" value="Triosephosphate isomerase (TIM)"/>
    <property type="match status" value="1"/>
</dbReference>
<dbReference type="Gene3D" id="3.20.20.70">
    <property type="entry name" value="Aldolase class I"/>
    <property type="match status" value="1"/>
</dbReference>
<feature type="active site" description="Proton acceptor" evidence="7">
    <location>
        <position position="171"/>
    </location>
</feature>
<comment type="pathway">
    <text evidence="7 8">Carbohydrate biosynthesis; gluconeogenesis.</text>
</comment>
<comment type="catalytic activity">
    <reaction evidence="7 8">
        <text>D-glyceraldehyde 3-phosphate = dihydroxyacetone phosphate</text>
        <dbReference type="Rhea" id="RHEA:18585"/>
        <dbReference type="ChEBI" id="CHEBI:57642"/>
        <dbReference type="ChEBI" id="CHEBI:59776"/>
        <dbReference type="EC" id="5.3.1.1"/>
    </reaction>
</comment>
<evidence type="ECO:0000256" key="8">
    <source>
        <dbReference type="RuleBase" id="RU363013"/>
    </source>
</evidence>
<dbReference type="EC" id="5.3.1.1" evidence="7 8"/>
<evidence type="ECO:0000256" key="6">
    <source>
        <dbReference type="ARBA" id="ARBA00023235"/>
    </source>
</evidence>
<feature type="binding site" evidence="7">
    <location>
        <position position="177"/>
    </location>
    <ligand>
        <name>substrate</name>
    </ligand>
</feature>
<dbReference type="InterPro" id="IPR035990">
    <property type="entry name" value="TIM_sf"/>
</dbReference>
<organism evidence="9">
    <name type="scientific">uncultured Gemmatimonadota bacterium</name>
    <dbReference type="NCBI Taxonomy" id="203437"/>
    <lineage>
        <taxon>Bacteria</taxon>
        <taxon>Pseudomonadati</taxon>
        <taxon>Gemmatimonadota</taxon>
        <taxon>environmental samples</taxon>
    </lineage>
</organism>
<keyword evidence="5 7" id="KW-0324">Glycolysis</keyword>
<dbReference type="UniPathway" id="UPA00109">
    <property type="reaction ID" value="UER00189"/>
</dbReference>
<dbReference type="GO" id="GO:0046166">
    <property type="term" value="P:glyceraldehyde-3-phosphate biosynthetic process"/>
    <property type="evidence" value="ECO:0007669"/>
    <property type="project" value="TreeGrafter"/>
</dbReference>
<dbReference type="GO" id="GO:0004807">
    <property type="term" value="F:triose-phosphate isomerase activity"/>
    <property type="evidence" value="ECO:0007669"/>
    <property type="project" value="UniProtKB-UniRule"/>
</dbReference>
<dbReference type="GO" id="GO:0006096">
    <property type="term" value="P:glycolytic process"/>
    <property type="evidence" value="ECO:0007669"/>
    <property type="project" value="UniProtKB-UniRule"/>
</dbReference>
<dbReference type="GO" id="GO:0019563">
    <property type="term" value="P:glycerol catabolic process"/>
    <property type="evidence" value="ECO:0007669"/>
    <property type="project" value="TreeGrafter"/>
</dbReference>
<comment type="subcellular location">
    <subcellularLocation>
        <location evidence="7 8">Cytoplasm</location>
    </subcellularLocation>
</comment>
<comment type="subunit">
    <text evidence="7 8">Homodimer.</text>
</comment>
<name>A0A6J4L0X7_9BACT</name>
<proteinExistence type="inferred from homology"/>
<evidence type="ECO:0000256" key="4">
    <source>
        <dbReference type="ARBA" id="ARBA00022490"/>
    </source>
</evidence>
<sequence length="255" mass="26855">MTAPRKPILAGNWKMNHGPSQAARFFADFLNLAEPGDDRTIAFFPPAISFAAAREALQGRPDVRLGVQNVYWEESGAFTGELSVGMAKDAGAELVLVGHSERRHVFGETSGETARKVRAVLDAGLVPVLCVGETIDERRAERAEAVVAEQLAPVLQVVRANEVGELVIAYEPVWAIGTGVTATPEDARTMHAAVRERLREAYGAEAADAVPVLYGGSVKPDNAAELMSQPGVDGVLVGGASLDAAGFARIVKAAG</sequence>
<keyword evidence="4 7" id="KW-0963">Cytoplasm</keyword>
<dbReference type="EMBL" id="CADCTV010000336">
    <property type="protein sequence ID" value="CAA9319153.1"/>
    <property type="molecule type" value="Genomic_DNA"/>
</dbReference>
<keyword evidence="3 7" id="KW-0312">Gluconeogenesis</keyword>
<protein>
    <recommendedName>
        <fullName evidence="7 8">Triosephosphate isomerase</fullName>
        <shortName evidence="7">TIM</shortName>
        <shortName evidence="7">TPI</shortName>
        <ecNumber evidence="7 8">5.3.1.1</ecNumber>
    </recommendedName>
    <alternativeName>
        <fullName evidence="7">Triose-phosphate isomerase</fullName>
    </alternativeName>
</protein>
<evidence type="ECO:0000256" key="3">
    <source>
        <dbReference type="ARBA" id="ARBA00022432"/>
    </source>
</evidence>
<dbReference type="PROSITE" id="PS51440">
    <property type="entry name" value="TIM_2"/>
    <property type="match status" value="1"/>
</dbReference>
<feature type="active site" description="Electrophile" evidence="7">
    <location>
        <position position="99"/>
    </location>
</feature>
<gene>
    <name evidence="7" type="primary">tpiA</name>
    <name evidence="9" type="ORF">AVDCRST_MAG89-1563</name>
</gene>
<evidence type="ECO:0000256" key="7">
    <source>
        <dbReference type="HAMAP-Rule" id="MF_00147"/>
    </source>
</evidence>
<dbReference type="GO" id="GO:0006094">
    <property type="term" value="P:gluconeogenesis"/>
    <property type="evidence" value="ECO:0007669"/>
    <property type="project" value="UniProtKB-UniRule"/>
</dbReference>
<evidence type="ECO:0000256" key="1">
    <source>
        <dbReference type="ARBA" id="ARBA00004680"/>
    </source>
</evidence>
<dbReference type="PROSITE" id="PS00171">
    <property type="entry name" value="TIM_1"/>
    <property type="match status" value="1"/>
</dbReference>
<evidence type="ECO:0000313" key="9">
    <source>
        <dbReference type="EMBL" id="CAA9319153.1"/>
    </source>
</evidence>
<dbReference type="FunFam" id="3.20.20.70:FF:000016">
    <property type="entry name" value="Triosephosphate isomerase"/>
    <property type="match status" value="1"/>
</dbReference>
<dbReference type="PANTHER" id="PTHR21139:SF42">
    <property type="entry name" value="TRIOSEPHOSPHATE ISOMERASE"/>
    <property type="match status" value="1"/>
</dbReference>
<evidence type="ECO:0000256" key="5">
    <source>
        <dbReference type="ARBA" id="ARBA00023152"/>
    </source>
</evidence>
<comment type="function">
    <text evidence="7">Involved in the gluconeogenesis. Catalyzes stereospecifically the conversion of dihydroxyacetone phosphate (DHAP) to D-glyceraldehyde-3-phosphate (G3P).</text>
</comment>
<dbReference type="InterPro" id="IPR013785">
    <property type="entry name" value="Aldolase_TIM"/>
</dbReference>
<dbReference type="GO" id="GO:0005829">
    <property type="term" value="C:cytosol"/>
    <property type="evidence" value="ECO:0007669"/>
    <property type="project" value="TreeGrafter"/>
</dbReference>
<reference evidence="9" key="1">
    <citation type="submission" date="2020-02" db="EMBL/GenBank/DDBJ databases">
        <authorList>
            <person name="Meier V. D."/>
        </authorList>
    </citation>
    <scope>NUCLEOTIDE SEQUENCE</scope>
    <source>
        <strain evidence="9">AVDCRST_MAG89</strain>
    </source>
</reference>
<feature type="binding site" evidence="7">
    <location>
        <begin position="12"/>
        <end position="14"/>
    </location>
    <ligand>
        <name>substrate</name>
    </ligand>
</feature>
<dbReference type="HAMAP" id="MF_00147_B">
    <property type="entry name" value="TIM_B"/>
    <property type="match status" value="1"/>
</dbReference>
<dbReference type="UniPathway" id="UPA00138"/>
<dbReference type="Pfam" id="PF00121">
    <property type="entry name" value="TIM"/>
    <property type="match status" value="1"/>
</dbReference>
<dbReference type="PANTHER" id="PTHR21139">
    <property type="entry name" value="TRIOSEPHOSPHATE ISOMERASE"/>
    <property type="match status" value="1"/>
</dbReference>
<dbReference type="NCBIfam" id="TIGR00419">
    <property type="entry name" value="tim"/>
    <property type="match status" value="1"/>
</dbReference>
<keyword evidence="6 7" id="KW-0413">Isomerase</keyword>
<comment type="pathway">
    <text evidence="1 7 8">Carbohydrate degradation; glycolysis; D-glyceraldehyde 3-phosphate from glycerone phosphate: step 1/1.</text>
</comment>